<dbReference type="Proteomes" id="UP000658131">
    <property type="component" value="Unassembled WGS sequence"/>
</dbReference>
<dbReference type="EMBL" id="JACRTB010000028">
    <property type="protein sequence ID" value="MBC8577374.1"/>
    <property type="molecule type" value="Genomic_DNA"/>
</dbReference>
<dbReference type="EC" id="1.1.1.169" evidence="4"/>
<dbReference type="InterPro" id="IPR051402">
    <property type="entry name" value="KPR-Related"/>
</dbReference>
<keyword evidence="2 4" id="KW-0521">NADP</keyword>
<comment type="similarity">
    <text evidence="1 4">Belongs to the ketopantoate reductase family.</text>
</comment>
<dbReference type="Gene3D" id="1.10.1040.10">
    <property type="entry name" value="N-(1-d-carboxylethyl)-l-norvaline Dehydrogenase, domain 2"/>
    <property type="match status" value="1"/>
</dbReference>
<sequence length="307" mass="32519">MKYCIIGSGGIGGAVGAFLAASGQDVTFIARGAHLEAMLGQGLTIHSGIKGDFVVEHPKAVTAGEYRETPDVAFVCVKGYSLDDAAELLARCAGPETVVIPLLNIFGTGSELQRRLPSAHVLDGCIYITSYINAPGEISQGGKLFRIVFGERDGSVSPRLEAIAAELEHAGIRVVLSKEIRRDCFTKYALISVMAAVGAYYDAPMDEISADPEKREMAAELSREIDAIASAMGIPFSRDIVAGNLKMIDTSPKGTTASMQKDLKKGGKSEIDGLVFEPVRLGAQYQVATPAFAKVAAKFGFTPAQKD</sequence>
<evidence type="ECO:0000256" key="2">
    <source>
        <dbReference type="ARBA" id="ARBA00022857"/>
    </source>
</evidence>
<evidence type="ECO:0000259" key="6">
    <source>
        <dbReference type="Pfam" id="PF08546"/>
    </source>
</evidence>
<reference evidence="7 8" key="1">
    <citation type="submission" date="2020-08" db="EMBL/GenBank/DDBJ databases">
        <title>Genome public.</title>
        <authorList>
            <person name="Liu C."/>
            <person name="Sun Q."/>
        </authorList>
    </citation>
    <scope>NUCLEOTIDE SEQUENCE [LARGE SCALE GENOMIC DNA]</scope>
    <source>
        <strain evidence="7 8">BX1</strain>
    </source>
</reference>
<organism evidence="7 8">
    <name type="scientific">Yanshouia hominis</name>
    <dbReference type="NCBI Taxonomy" id="2763673"/>
    <lineage>
        <taxon>Bacteria</taxon>
        <taxon>Bacillati</taxon>
        <taxon>Bacillota</taxon>
        <taxon>Clostridia</taxon>
        <taxon>Eubacteriales</taxon>
        <taxon>Oscillospiraceae</taxon>
        <taxon>Yanshouia</taxon>
    </lineage>
</organism>
<gene>
    <name evidence="7" type="ORF">H8717_13275</name>
</gene>
<dbReference type="InterPro" id="IPR013328">
    <property type="entry name" value="6PGD_dom2"/>
</dbReference>
<proteinExistence type="inferred from homology"/>
<dbReference type="InterPro" id="IPR003710">
    <property type="entry name" value="ApbA"/>
</dbReference>
<evidence type="ECO:0000313" key="7">
    <source>
        <dbReference type="EMBL" id="MBC8577374.1"/>
    </source>
</evidence>
<comment type="pathway">
    <text evidence="4">Cofactor biosynthesis; (R)-pantothenate biosynthesis; (R)-pantoate from 3-methyl-2-oxobutanoate: step 2/2.</text>
</comment>
<dbReference type="InterPro" id="IPR013752">
    <property type="entry name" value="KPA_reductase"/>
</dbReference>
<dbReference type="RefSeq" id="WP_262400782.1">
    <property type="nucleotide sequence ID" value="NZ_JACRTB010000028.1"/>
</dbReference>
<accession>A0ABR7NLW3</accession>
<dbReference type="SUPFAM" id="SSF51735">
    <property type="entry name" value="NAD(P)-binding Rossmann-fold domains"/>
    <property type="match status" value="1"/>
</dbReference>
<dbReference type="Gene3D" id="3.40.50.720">
    <property type="entry name" value="NAD(P)-binding Rossmann-like Domain"/>
    <property type="match status" value="1"/>
</dbReference>
<comment type="function">
    <text evidence="4">Catalyzes the NADPH-dependent reduction of ketopantoate into pantoic acid.</text>
</comment>
<dbReference type="PANTHER" id="PTHR21708">
    <property type="entry name" value="PROBABLE 2-DEHYDROPANTOATE 2-REDUCTASE"/>
    <property type="match status" value="1"/>
</dbReference>
<dbReference type="SUPFAM" id="SSF48179">
    <property type="entry name" value="6-phosphogluconate dehydrogenase C-terminal domain-like"/>
    <property type="match status" value="1"/>
</dbReference>
<dbReference type="GO" id="GO:0008677">
    <property type="term" value="F:2-dehydropantoate 2-reductase activity"/>
    <property type="evidence" value="ECO:0007669"/>
    <property type="project" value="UniProtKB-EC"/>
</dbReference>
<name>A0ABR7NLW3_9FIRM</name>
<dbReference type="InterPro" id="IPR013332">
    <property type="entry name" value="KPR_N"/>
</dbReference>
<comment type="catalytic activity">
    <reaction evidence="4">
        <text>(R)-pantoate + NADP(+) = 2-dehydropantoate + NADPH + H(+)</text>
        <dbReference type="Rhea" id="RHEA:16233"/>
        <dbReference type="ChEBI" id="CHEBI:11561"/>
        <dbReference type="ChEBI" id="CHEBI:15378"/>
        <dbReference type="ChEBI" id="CHEBI:15980"/>
        <dbReference type="ChEBI" id="CHEBI:57783"/>
        <dbReference type="ChEBI" id="CHEBI:58349"/>
        <dbReference type="EC" id="1.1.1.169"/>
    </reaction>
</comment>
<evidence type="ECO:0000313" key="8">
    <source>
        <dbReference type="Proteomes" id="UP000658131"/>
    </source>
</evidence>
<keyword evidence="4" id="KW-0566">Pantothenate biosynthesis</keyword>
<feature type="domain" description="Ketopantoate reductase N-terminal" evidence="5">
    <location>
        <begin position="3"/>
        <end position="153"/>
    </location>
</feature>
<evidence type="ECO:0000256" key="4">
    <source>
        <dbReference type="RuleBase" id="RU362068"/>
    </source>
</evidence>
<dbReference type="InterPro" id="IPR036291">
    <property type="entry name" value="NAD(P)-bd_dom_sf"/>
</dbReference>
<evidence type="ECO:0000256" key="3">
    <source>
        <dbReference type="ARBA" id="ARBA00023002"/>
    </source>
</evidence>
<evidence type="ECO:0000256" key="1">
    <source>
        <dbReference type="ARBA" id="ARBA00007870"/>
    </source>
</evidence>
<dbReference type="Pfam" id="PF02558">
    <property type="entry name" value="ApbA"/>
    <property type="match status" value="1"/>
</dbReference>
<dbReference type="PANTHER" id="PTHR21708:SF26">
    <property type="entry name" value="2-DEHYDROPANTOATE 2-REDUCTASE"/>
    <property type="match status" value="1"/>
</dbReference>
<dbReference type="NCBIfam" id="TIGR00745">
    <property type="entry name" value="apbA_panE"/>
    <property type="match status" value="1"/>
</dbReference>
<dbReference type="InterPro" id="IPR008927">
    <property type="entry name" value="6-PGluconate_DH-like_C_sf"/>
</dbReference>
<protein>
    <recommendedName>
        <fullName evidence="4">2-dehydropantoate 2-reductase</fullName>
        <ecNumber evidence="4">1.1.1.169</ecNumber>
    </recommendedName>
    <alternativeName>
        <fullName evidence="4">Ketopantoate reductase</fullName>
    </alternativeName>
</protein>
<evidence type="ECO:0000259" key="5">
    <source>
        <dbReference type="Pfam" id="PF02558"/>
    </source>
</evidence>
<comment type="caution">
    <text evidence="7">The sequence shown here is derived from an EMBL/GenBank/DDBJ whole genome shotgun (WGS) entry which is preliminary data.</text>
</comment>
<dbReference type="Pfam" id="PF08546">
    <property type="entry name" value="ApbA_C"/>
    <property type="match status" value="1"/>
</dbReference>
<feature type="domain" description="Ketopantoate reductase C-terminal" evidence="6">
    <location>
        <begin position="180"/>
        <end position="296"/>
    </location>
</feature>
<keyword evidence="8" id="KW-1185">Reference proteome</keyword>
<keyword evidence="3 4" id="KW-0560">Oxidoreductase</keyword>